<dbReference type="KEGG" id="gca:Galf_0755"/>
<evidence type="ECO:0000256" key="9">
    <source>
        <dbReference type="ARBA" id="ARBA00022777"/>
    </source>
</evidence>
<dbReference type="InterPro" id="IPR003594">
    <property type="entry name" value="HATPase_dom"/>
</dbReference>
<accession>D9SDN4</accession>
<dbReference type="InterPro" id="IPR013767">
    <property type="entry name" value="PAS_fold"/>
</dbReference>
<keyword evidence="10" id="KW-0067">ATP-binding</keyword>
<dbReference type="Pfam" id="PF01627">
    <property type="entry name" value="Hpt"/>
    <property type="match status" value="1"/>
</dbReference>
<protein>
    <recommendedName>
        <fullName evidence="16">Sensory/regulatory protein RpfC</fullName>
        <ecNumber evidence="3">2.7.13.3</ecNumber>
    </recommendedName>
    <alternativeName>
        <fullName evidence="17">Virulence sensor protein BvgS</fullName>
    </alternativeName>
</protein>
<evidence type="ECO:0000256" key="13">
    <source>
        <dbReference type="ARBA" id="ARBA00023136"/>
    </source>
</evidence>
<evidence type="ECO:0000259" key="23">
    <source>
        <dbReference type="PROSITE" id="PS50112"/>
    </source>
</evidence>
<evidence type="ECO:0000256" key="14">
    <source>
        <dbReference type="ARBA" id="ARBA00058004"/>
    </source>
</evidence>
<feature type="domain" description="HAMP" evidence="25">
    <location>
        <begin position="206"/>
        <end position="258"/>
    </location>
</feature>
<dbReference type="CDD" id="cd00088">
    <property type="entry name" value="HPT"/>
    <property type="match status" value="1"/>
</dbReference>
<dbReference type="GO" id="GO:0000155">
    <property type="term" value="F:phosphorelay sensor kinase activity"/>
    <property type="evidence" value="ECO:0007669"/>
    <property type="project" value="InterPro"/>
</dbReference>
<keyword evidence="4" id="KW-1003">Cell membrane</keyword>
<dbReference type="RefSeq" id="WP_013292732.1">
    <property type="nucleotide sequence ID" value="NC_014394.1"/>
</dbReference>
<evidence type="ECO:0000256" key="5">
    <source>
        <dbReference type="ARBA" id="ARBA00022553"/>
    </source>
</evidence>
<evidence type="ECO:0000256" key="2">
    <source>
        <dbReference type="ARBA" id="ARBA00004651"/>
    </source>
</evidence>
<dbReference type="EC" id="2.7.13.3" evidence="3"/>
<dbReference type="InterPro" id="IPR005467">
    <property type="entry name" value="His_kinase_dom"/>
</dbReference>
<evidence type="ECO:0000259" key="21">
    <source>
        <dbReference type="PROSITE" id="PS50109"/>
    </source>
</evidence>
<feature type="domain" description="Histidine kinase" evidence="21">
    <location>
        <begin position="688"/>
        <end position="909"/>
    </location>
</feature>
<evidence type="ECO:0000256" key="20">
    <source>
        <dbReference type="SAM" id="Phobius"/>
    </source>
</evidence>
<dbReference type="Gene3D" id="1.20.120.1530">
    <property type="match status" value="1"/>
</dbReference>
<dbReference type="CDD" id="cd00130">
    <property type="entry name" value="PAS"/>
    <property type="match status" value="1"/>
</dbReference>
<dbReference type="SUPFAM" id="SSF47226">
    <property type="entry name" value="Histidine-containing phosphotransfer domain, HPT domain"/>
    <property type="match status" value="1"/>
</dbReference>
<dbReference type="EMBL" id="CP002159">
    <property type="protein sequence ID" value="ADL54791.1"/>
    <property type="molecule type" value="Genomic_DNA"/>
</dbReference>
<dbReference type="HOGENOM" id="CLU_253896_0_0_4"/>
<dbReference type="Proteomes" id="UP000001235">
    <property type="component" value="Chromosome"/>
</dbReference>
<dbReference type="SUPFAM" id="SSF158472">
    <property type="entry name" value="HAMP domain-like"/>
    <property type="match status" value="1"/>
</dbReference>
<dbReference type="InterPro" id="IPR036641">
    <property type="entry name" value="HPT_dom_sf"/>
</dbReference>
<dbReference type="PANTHER" id="PTHR45339">
    <property type="entry name" value="HYBRID SIGNAL TRANSDUCTION HISTIDINE KINASE J"/>
    <property type="match status" value="1"/>
</dbReference>
<evidence type="ECO:0000259" key="24">
    <source>
        <dbReference type="PROSITE" id="PS50113"/>
    </source>
</evidence>
<evidence type="ECO:0000256" key="7">
    <source>
        <dbReference type="ARBA" id="ARBA00022692"/>
    </source>
</evidence>
<keyword evidence="8" id="KW-0547">Nucleotide-binding</keyword>
<dbReference type="eggNOG" id="COG0840">
    <property type="taxonomic scope" value="Bacteria"/>
</dbReference>
<dbReference type="InterPro" id="IPR036890">
    <property type="entry name" value="HATPase_C_sf"/>
</dbReference>
<evidence type="ECO:0000256" key="8">
    <source>
        <dbReference type="ARBA" id="ARBA00022741"/>
    </source>
</evidence>
<evidence type="ECO:0000259" key="25">
    <source>
        <dbReference type="PROSITE" id="PS50885"/>
    </source>
</evidence>
<dbReference type="PRINTS" id="PR00344">
    <property type="entry name" value="BCTRLSENSOR"/>
</dbReference>
<dbReference type="InterPro" id="IPR000700">
    <property type="entry name" value="PAS-assoc_C"/>
</dbReference>
<comment type="subcellular location">
    <subcellularLocation>
        <location evidence="2">Cell membrane</location>
        <topology evidence="2">Multi-pass membrane protein</topology>
    </subcellularLocation>
</comment>
<evidence type="ECO:0000256" key="16">
    <source>
        <dbReference type="ARBA" id="ARBA00068150"/>
    </source>
</evidence>
<evidence type="ECO:0000256" key="17">
    <source>
        <dbReference type="ARBA" id="ARBA00070152"/>
    </source>
</evidence>
<dbReference type="Pfam" id="PF00672">
    <property type="entry name" value="HAMP"/>
    <property type="match status" value="1"/>
</dbReference>
<reference evidence="27 28" key="1">
    <citation type="submission" date="2010-08" db="EMBL/GenBank/DDBJ databases">
        <title>Complete sequence of Gallionella capsiferriformans ES-2.</title>
        <authorList>
            <consortium name="US DOE Joint Genome Institute"/>
            <person name="Lucas S."/>
            <person name="Copeland A."/>
            <person name="Lapidus A."/>
            <person name="Cheng J.-F."/>
            <person name="Bruce D."/>
            <person name="Goodwin L."/>
            <person name="Pitluck S."/>
            <person name="Chertkov O."/>
            <person name="Davenport K.W."/>
            <person name="Detter J.C."/>
            <person name="Han C."/>
            <person name="Tapia R."/>
            <person name="Land M."/>
            <person name="Hauser L."/>
            <person name="Chang Y.-J."/>
            <person name="Jeffries C."/>
            <person name="Kyrpides N."/>
            <person name="Ivanova N."/>
            <person name="Mikhailova N."/>
            <person name="Shelobolina E.S."/>
            <person name="Picardal F."/>
            <person name="Roden E."/>
            <person name="Emerson D."/>
            <person name="Woyke T."/>
        </authorList>
    </citation>
    <scope>NUCLEOTIDE SEQUENCE [LARGE SCALE GENOMIC DNA]</scope>
    <source>
        <strain evidence="27 28">ES-2</strain>
    </source>
</reference>
<feature type="domain" description="HAMP" evidence="25">
    <location>
        <begin position="304"/>
        <end position="350"/>
    </location>
</feature>
<feature type="modified residue" description="Phosphohistidine" evidence="18">
    <location>
        <position position="1267"/>
    </location>
</feature>
<dbReference type="eggNOG" id="COG2205">
    <property type="taxonomic scope" value="Bacteria"/>
</dbReference>
<dbReference type="InterPro" id="IPR029016">
    <property type="entry name" value="GAF-like_dom_sf"/>
</dbReference>
<dbReference type="InterPro" id="IPR000014">
    <property type="entry name" value="PAS"/>
</dbReference>
<dbReference type="Gene3D" id="3.40.50.2300">
    <property type="match status" value="2"/>
</dbReference>
<keyword evidence="13 20" id="KW-0472">Membrane</keyword>
<dbReference type="InterPro" id="IPR001789">
    <property type="entry name" value="Sig_transdc_resp-reg_receiver"/>
</dbReference>
<dbReference type="Gene3D" id="1.20.120.160">
    <property type="entry name" value="HPT domain"/>
    <property type="match status" value="1"/>
</dbReference>
<dbReference type="SUPFAM" id="SSF55874">
    <property type="entry name" value="ATPase domain of HSP90 chaperone/DNA topoisomerase II/histidine kinase"/>
    <property type="match status" value="1"/>
</dbReference>
<feature type="transmembrane region" description="Helical" evidence="20">
    <location>
        <begin position="183"/>
        <end position="204"/>
    </location>
</feature>
<dbReference type="InterPro" id="IPR004358">
    <property type="entry name" value="Sig_transdc_His_kin-like_C"/>
</dbReference>
<dbReference type="eggNOG" id="COG0784">
    <property type="taxonomic scope" value="Bacteria"/>
</dbReference>
<feature type="domain" description="PAS" evidence="23">
    <location>
        <begin position="534"/>
        <end position="579"/>
    </location>
</feature>
<dbReference type="SUPFAM" id="SSF55785">
    <property type="entry name" value="PYP-like sensor domain (PAS domain)"/>
    <property type="match status" value="1"/>
</dbReference>
<name>D9SDN4_GALCS</name>
<evidence type="ECO:0000256" key="10">
    <source>
        <dbReference type="ARBA" id="ARBA00022840"/>
    </source>
</evidence>
<dbReference type="GO" id="GO:0006355">
    <property type="term" value="P:regulation of DNA-templated transcription"/>
    <property type="evidence" value="ECO:0007669"/>
    <property type="project" value="InterPro"/>
</dbReference>
<feature type="domain" description="HPt" evidence="26">
    <location>
        <begin position="1228"/>
        <end position="1322"/>
    </location>
</feature>
<dbReference type="SUPFAM" id="SSF52172">
    <property type="entry name" value="CheY-like"/>
    <property type="match status" value="2"/>
</dbReference>
<dbReference type="CDD" id="cd16922">
    <property type="entry name" value="HATPase_EvgS-ArcB-TorS-like"/>
    <property type="match status" value="1"/>
</dbReference>
<evidence type="ECO:0000256" key="1">
    <source>
        <dbReference type="ARBA" id="ARBA00000085"/>
    </source>
</evidence>
<keyword evidence="9 27" id="KW-0418">Kinase</keyword>
<dbReference type="PROSITE" id="PS50109">
    <property type="entry name" value="HIS_KIN"/>
    <property type="match status" value="1"/>
</dbReference>
<dbReference type="OrthoDB" id="8552871at2"/>
<comment type="function">
    <text evidence="14">Member of the two-component regulatory system BvgS/BvgA. Phosphorylates BvgA via a four-step phosphorelay in response to environmental signals.</text>
</comment>
<keyword evidence="5 19" id="KW-0597">Phosphoprotein</keyword>
<organism evidence="27 28">
    <name type="scientific">Gallionella capsiferriformans (strain ES-2)</name>
    <name type="common">Gallionella ferruginea capsiferriformans (strain ES-2)</name>
    <dbReference type="NCBI Taxonomy" id="395494"/>
    <lineage>
        <taxon>Bacteria</taxon>
        <taxon>Pseudomonadati</taxon>
        <taxon>Pseudomonadota</taxon>
        <taxon>Betaproteobacteria</taxon>
        <taxon>Nitrosomonadales</taxon>
        <taxon>Gallionellaceae</taxon>
        <taxon>Gallionella</taxon>
    </lineage>
</organism>
<evidence type="ECO:0000313" key="27">
    <source>
        <dbReference type="EMBL" id="ADL54791.1"/>
    </source>
</evidence>
<dbReference type="Pfam" id="PF00512">
    <property type="entry name" value="HisKA"/>
    <property type="match status" value="1"/>
</dbReference>
<dbReference type="eggNOG" id="COG2198">
    <property type="taxonomic scope" value="Bacteria"/>
</dbReference>
<evidence type="ECO:0000256" key="18">
    <source>
        <dbReference type="PROSITE-ProRule" id="PRU00110"/>
    </source>
</evidence>
<dbReference type="PROSITE" id="PS50885">
    <property type="entry name" value="HAMP"/>
    <property type="match status" value="2"/>
</dbReference>
<dbReference type="Gene3D" id="3.30.565.10">
    <property type="entry name" value="Histidine kinase-like ATPase, C-terminal domain"/>
    <property type="match status" value="1"/>
</dbReference>
<evidence type="ECO:0000259" key="22">
    <source>
        <dbReference type="PROSITE" id="PS50110"/>
    </source>
</evidence>
<dbReference type="PROSITE" id="PS50113">
    <property type="entry name" value="PAC"/>
    <property type="match status" value="1"/>
</dbReference>
<dbReference type="SMART" id="SM00086">
    <property type="entry name" value="PAC"/>
    <property type="match status" value="1"/>
</dbReference>
<evidence type="ECO:0000256" key="4">
    <source>
        <dbReference type="ARBA" id="ARBA00022475"/>
    </source>
</evidence>
<dbReference type="PROSITE" id="PS50112">
    <property type="entry name" value="PAS"/>
    <property type="match status" value="1"/>
</dbReference>
<dbReference type="SUPFAM" id="SSF47384">
    <property type="entry name" value="Homodimeric domain of signal transducing histidine kinase"/>
    <property type="match status" value="1"/>
</dbReference>
<evidence type="ECO:0000256" key="19">
    <source>
        <dbReference type="PROSITE-ProRule" id="PRU00169"/>
    </source>
</evidence>
<dbReference type="SMART" id="SM00388">
    <property type="entry name" value="HisKA"/>
    <property type="match status" value="1"/>
</dbReference>
<dbReference type="Pfam" id="PF00989">
    <property type="entry name" value="PAS"/>
    <property type="match status" value="1"/>
</dbReference>
<dbReference type="SMART" id="SM00387">
    <property type="entry name" value="HATPase_c"/>
    <property type="match status" value="1"/>
</dbReference>
<dbReference type="Pfam" id="PF12729">
    <property type="entry name" value="4HB_MCP_1"/>
    <property type="match status" value="1"/>
</dbReference>
<comment type="subunit">
    <text evidence="15">At low DSF concentrations, interacts with RpfF.</text>
</comment>
<dbReference type="InterPro" id="IPR008207">
    <property type="entry name" value="Sig_transdc_His_kin_Hpt_dom"/>
</dbReference>
<comment type="catalytic activity">
    <reaction evidence="1">
        <text>ATP + protein L-histidine = ADP + protein N-phospho-L-histidine.</text>
        <dbReference type="EC" id="2.7.13.3"/>
    </reaction>
</comment>
<dbReference type="SMART" id="SM00304">
    <property type="entry name" value="HAMP"/>
    <property type="match status" value="2"/>
</dbReference>
<keyword evidence="12" id="KW-0902">Two-component regulatory system</keyword>
<dbReference type="InterPro" id="IPR001610">
    <property type="entry name" value="PAC"/>
</dbReference>
<evidence type="ECO:0000259" key="26">
    <source>
        <dbReference type="PROSITE" id="PS50894"/>
    </source>
</evidence>
<evidence type="ECO:0000256" key="12">
    <source>
        <dbReference type="ARBA" id="ARBA00023012"/>
    </source>
</evidence>
<keyword evidence="6" id="KW-0808">Transferase</keyword>
<dbReference type="Pfam" id="PF02518">
    <property type="entry name" value="HATPase_c"/>
    <property type="match status" value="1"/>
</dbReference>
<dbReference type="CDD" id="cd00082">
    <property type="entry name" value="HisKA"/>
    <property type="match status" value="1"/>
</dbReference>
<feature type="modified residue" description="4-aspartylphosphate" evidence="19">
    <location>
        <position position="1124"/>
    </location>
</feature>
<dbReference type="GO" id="GO:0005886">
    <property type="term" value="C:plasma membrane"/>
    <property type="evidence" value="ECO:0007669"/>
    <property type="project" value="UniProtKB-SubCell"/>
</dbReference>
<evidence type="ECO:0000256" key="15">
    <source>
        <dbReference type="ARBA" id="ARBA00064003"/>
    </source>
</evidence>
<dbReference type="PROSITE" id="PS50110">
    <property type="entry name" value="RESPONSE_REGULATORY"/>
    <property type="match status" value="2"/>
</dbReference>
<evidence type="ECO:0000313" key="28">
    <source>
        <dbReference type="Proteomes" id="UP000001235"/>
    </source>
</evidence>
<evidence type="ECO:0000256" key="6">
    <source>
        <dbReference type="ARBA" id="ARBA00022679"/>
    </source>
</evidence>
<feature type="domain" description="PAC" evidence="24">
    <location>
        <begin position="618"/>
        <end position="670"/>
    </location>
</feature>
<dbReference type="SUPFAM" id="SSF55781">
    <property type="entry name" value="GAF domain-like"/>
    <property type="match status" value="1"/>
</dbReference>
<proteinExistence type="predicted"/>
<dbReference type="FunFam" id="1.10.287.130:FF:000002">
    <property type="entry name" value="Two-component osmosensing histidine kinase"/>
    <property type="match status" value="1"/>
</dbReference>
<dbReference type="CDD" id="cd17546">
    <property type="entry name" value="REC_hyHK_CKI1_RcsC-like"/>
    <property type="match status" value="2"/>
</dbReference>
<dbReference type="STRING" id="395494.Galf_0755"/>
<sequence length="1407" mass="154704">MTLAQRFNVLFLLAAAGMTGLAGINLIQFNHVYETVNTSNVKIIPSLLLLDDAAKAFGRLRVGLYQHVLHHDASRLSDVEVLIIQSQADLNTALNKYELYLFDEKDRLLLSEDIKAVHDYTEHIEKIKAASHNHHDNEALILLNEASPLADRINQVLESHKNFKSTLGKKIAAEGLEIKYNTVTISITVWASILTLVLLIGVWLRRTLLHALEKATQVAEHIAAGDLSYRLNISGNDESSHLLSAMMSMQSNLRALIGDLSNIVEAAASRGEFNVRMSLSDKSGYAQDISKLVNNLSDITDTGMRDVIRVARAIDQGDLTQTISANYPGLFGEVKEALLSMQEVARALEQRRWAKDEITNLISAIQQSRSHSEFGEALLSHLCPTVHAVQGCLYVQTEESLSPVSAYGARIDQINPSGLIEQCAQDQKMIAIEDPEARLHLSGLLSARTAHVVILPLVLQNRAIGIIELSLLSPPDAHCSLLLSELPQMLAPVLEVLRRNLRTQHLNMMLAAQTKELDAQRRELLNTHEATGKVNAMLQDILAAATEIAIIGTDVNGLITLFNTGANKMLGWIADEVVGLQTPACFHREDELAAACRTADVSSSFGAIVAGAVMNGHDSREWTFVRHDGTEFIGLLLTSAVYSMDSVISGYLCVIQDISGRRETEQNLINARTLAEETSRMKSDFLANMSHEIRTPMNGIIGMSHLALNTDLTPRQRDYLKKIQQSGQNLLRIINDILDISKIEAGKLSIEHSEFELENTLADVVALIGEKTTEKGLELILDIASDVPVNLLGDSLRLGQVLLNYASNALKFTEQGEIVIAVRLRERSEDQVLLYFEVRDTGIGLSSEQISRLFTPFTQGDASTTRRYGGTGLGLAICRQLADLMGGEAGVNSVEGQGSTFWFTARLGTGGIKKRTLLPVADLRGGHVLVVDDNDNARQVMNEMLDGMSFSVDVANSAIEAITAIELADRQRDPYKLVFMDWHMPTMNGIDACNKIQSLPLTAPPHLVLVTAYGRDEVFHNAENAGIRDVLVKPVTASTLFDTAIRVIGAEREDLHISCVPTQPAEDMNTISGARILLVEDNEFNQQIAMELLQQMHLAVDLAENGAEALNLLEKNNYDLVLMDMQMPVMDGISATLELRRQARFAELPVVAMTANVLQADRQRCLDAGMNDFLSKPIEPELLWQTLLKWITAYRSQVKPVAKPDRQAFDPEIEGIESIPALRRMLGNTELYFSALRKFCELQQPTPEQTRAALAINDWASAQRHIHTLKGVSASIGAKELAKDAALLEQGLSERWPKDEIDSRLEALESALNELIGRVLPRLPVPASSQPADSASGINALAELKLLLTENNPEAMSWFDSNSHTLKGLFPEKQLTKLSTAIHLCDLDSALAILKNASPESANESLT</sequence>
<dbReference type="InterPro" id="IPR011006">
    <property type="entry name" value="CheY-like_superfamily"/>
</dbReference>
<dbReference type="CDD" id="cd06225">
    <property type="entry name" value="HAMP"/>
    <property type="match status" value="1"/>
</dbReference>
<keyword evidence="11 20" id="KW-1133">Transmembrane helix</keyword>
<dbReference type="FunFam" id="3.30.565.10:FF:000010">
    <property type="entry name" value="Sensor histidine kinase RcsC"/>
    <property type="match status" value="1"/>
</dbReference>
<dbReference type="Gene3D" id="3.30.450.40">
    <property type="match status" value="1"/>
</dbReference>
<dbReference type="InterPro" id="IPR003661">
    <property type="entry name" value="HisK_dim/P_dom"/>
</dbReference>
<dbReference type="PANTHER" id="PTHR45339:SF1">
    <property type="entry name" value="HYBRID SIGNAL TRANSDUCTION HISTIDINE KINASE J"/>
    <property type="match status" value="1"/>
</dbReference>
<keyword evidence="28" id="KW-1185">Reference proteome</keyword>
<feature type="modified residue" description="4-aspartylphosphate" evidence="19">
    <location>
        <position position="981"/>
    </location>
</feature>
<dbReference type="InterPro" id="IPR036097">
    <property type="entry name" value="HisK_dim/P_sf"/>
</dbReference>
<gene>
    <name evidence="27" type="ordered locus">Galf_0755</name>
</gene>
<dbReference type="SMART" id="SM00073">
    <property type="entry name" value="HPT"/>
    <property type="match status" value="1"/>
</dbReference>
<feature type="domain" description="Response regulatory" evidence="22">
    <location>
        <begin position="1075"/>
        <end position="1191"/>
    </location>
</feature>
<dbReference type="InterPro" id="IPR035965">
    <property type="entry name" value="PAS-like_dom_sf"/>
</dbReference>
<dbReference type="GO" id="GO:0005524">
    <property type="term" value="F:ATP binding"/>
    <property type="evidence" value="ECO:0007669"/>
    <property type="project" value="UniProtKB-KW"/>
</dbReference>
<feature type="domain" description="Response regulatory" evidence="22">
    <location>
        <begin position="927"/>
        <end position="1048"/>
    </location>
</feature>
<dbReference type="SMART" id="SM00448">
    <property type="entry name" value="REC"/>
    <property type="match status" value="2"/>
</dbReference>
<dbReference type="InterPro" id="IPR003660">
    <property type="entry name" value="HAMP_dom"/>
</dbReference>
<keyword evidence="7 20" id="KW-0812">Transmembrane</keyword>
<dbReference type="InterPro" id="IPR024478">
    <property type="entry name" value="HlyB_4HB_MCP"/>
</dbReference>
<evidence type="ECO:0000256" key="11">
    <source>
        <dbReference type="ARBA" id="ARBA00022989"/>
    </source>
</evidence>
<dbReference type="NCBIfam" id="TIGR00229">
    <property type="entry name" value="sensory_box"/>
    <property type="match status" value="1"/>
</dbReference>
<evidence type="ECO:0000256" key="3">
    <source>
        <dbReference type="ARBA" id="ARBA00012438"/>
    </source>
</evidence>
<dbReference type="Gene3D" id="1.10.287.130">
    <property type="match status" value="1"/>
</dbReference>
<dbReference type="Pfam" id="PF00072">
    <property type="entry name" value="Response_reg"/>
    <property type="match status" value="2"/>
</dbReference>
<dbReference type="PROSITE" id="PS50894">
    <property type="entry name" value="HPT"/>
    <property type="match status" value="1"/>
</dbReference>
<dbReference type="Gene3D" id="3.30.450.20">
    <property type="entry name" value="PAS domain"/>
    <property type="match status" value="1"/>
</dbReference>